<dbReference type="AlphaFoldDB" id="A0AAI9XPR6"/>
<accession>A0AAI9XPR6</accession>
<protein>
    <recommendedName>
        <fullName evidence="2">CHAT domain-containing protein</fullName>
    </recommendedName>
</protein>
<organism evidence="3 4">
    <name type="scientific">Colletotrichum melonis</name>
    <dbReference type="NCBI Taxonomy" id="1209925"/>
    <lineage>
        <taxon>Eukaryota</taxon>
        <taxon>Fungi</taxon>
        <taxon>Dikarya</taxon>
        <taxon>Ascomycota</taxon>
        <taxon>Pezizomycotina</taxon>
        <taxon>Sordariomycetes</taxon>
        <taxon>Hypocreomycetidae</taxon>
        <taxon>Glomerellales</taxon>
        <taxon>Glomerellaceae</taxon>
        <taxon>Colletotrichum</taxon>
        <taxon>Colletotrichum acutatum species complex</taxon>
    </lineage>
</organism>
<feature type="transmembrane region" description="Helical" evidence="1">
    <location>
        <begin position="154"/>
        <end position="175"/>
    </location>
</feature>
<keyword evidence="4" id="KW-1185">Reference proteome</keyword>
<dbReference type="Proteomes" id="UP001239795">
    <property type="component" value="Unassembled WGS sequence"/>
</dbReference>
<evidence type="ECO:0000259" key="2">
    <source>
        <dbReference type="Pfam" id="PF12770"/>
    </source>
</evidence>
<gene>
    <name evidence="3" type="ORF">CMEL01_04514</name>
</gene>
<evidence type="ECO:0000256" key="1">
    <source>
        <dbReference type="SAM" id="Phobius"/>
    </source>
</evidence>
<evidence type="ECO:0000313" key="3">
    <source>
        <dbReference type="EMBL" id="KAK1455754.1"/>
    </source>
</evidence>
<dbReference type="PANTHER" id="PTHR10098">
    <property type="entry name" value="RAPSYN-RELATED"/>
    <property type="match status" value="1"/>
</dbReference>
<keyword evidence="1" id="KW-0812">Transmembrane</keyword>
<dbReference type="InterPro" id="IPR024983">
    <property type="entry name" value="CHAT_dom"/>
</dbReference>
<sequence length="799" mass="89620">MDPFQYNSTYDLGSGLYRPEQIESTPDPNHATEIVQGFIEIQQRLVDNESEILSISKPHSPSVDLEILIEGVRGILGNRKRHSGNDHRDIIVPKVSELSSDAKEDLLRSANTLKSFYRSWETNSMLRWRQEWPQRRVNMHTDYWWKRQDDTYDILLVVGHVLGCLSLFATSYLIYEEAIRGLEMLRRTTSQGHYRKDHDPNPDFQNVYFLAARMALKWYFSAGSVTVPPPQLKLAFTSLERGTQRGLLDMMHKDAVRKDLNGAFLSEQFRTGYESSKSTENKPFIKETAELVRNKAWRSEGTSFERHTSAVETLHRMLQQVEEAPSMDDNGVRIKCKADLKHHEDQIAKAAVSGTTTTRTDVVRLRDIVNLIPADTAILQYYYEGNINMRTPRGEACTSITGENFIVWKITKQGITAPSLSTVVIADLEDWVRRYRNLCASASDIPPSLELSLTEVLFPSALNLDNTANLIIIPCRSLFQFPFHVLPCLKSDPTQSRTVSYVPSLSSYYALKTRIRSNVERKVLAIGNPSRMSHVDRITGRVTPLPSLPGAEIEAEVIARLQSANLALTGSAATKEAILLNIHQYDILHLATHGDFSEEFSTLSEISVADGECISVEDFTDAGMDHELVVMSACHTGGVSYAGGGNTAGFATSLIASGVRNVLVTLWPINDNITVIFMRRFYESLASGQSLREALKAAQSAIFQALPRAVEIELAEIRDLLGNSEKQDTERVISPLGGKKGHLNYSQPRYWAAFILMGADLNVSESPEEHHSESGSDTEHRHIPVYYRGDPMIIGVQWS</sequence>
<reference evidence="3 4" key="1">
    <citation type="submission" date="2016-10" db="EMBL/GenBank/DDBJ databases">
        <title>The genome sequence of Colletotrichum fioriniae PJ7.</title>
        <authorList>
            <person name="Baroncelli R."/>
        </authorList>
    </citation>
    <scope>NUCLEOTIDE SEQUENCE [LARGE SCALE GENOMIC DNA]</scope>
    <source>
        <strain evidence="3">Col 31</strain>
    </source>
</reference>
<keyword evidence="1" id="KW-1133">Transmembrane helix</keyword>
<dbReference type="EMBL" id="MLGG01000024">
    <property type="protein sequence ID" value="KAK1455754.1"/>
    <property type="molecule type" value="Genomic_DNA"/>
</dbReference>
<name>A0AAI9XPR6_9PEZI</name>
<proteinExistence type="predicted"/>
<comment type="caution">
    <text evidence="3">The sequence shown here is derived from an EMBL/GenBank/DDBJ whole genome shotgun (WGS) entry which is preliminary data.</text>
</comment>
<evidence type="ECO:0000313" key="4">
    <source>
        <dbReference type="Proteomes" id="UP001239795"/>
    </source>
</evidence>
<feature type="domain" description="CHAT" evidence="2">
    <location>
        <begin position="455"/>
        <end position="759"/>
    </location>
</feature>
<dbReference type="Pfam" id="PF12770">
    <property type="entry name" value="CHAT"/>
    <property type="match status" value="1"/>
</dbReference>
<dbReference type="PANTHER" id="PTHR10098:SF108">
    <property type="entry name" value="TETRATRICOPEPTIDE REPEAT PROTEIN 28"/>
    <property type="match status" value="1"/>
</dbReference>
<keyword evidence="1" id="KW-0472">Membrane</keyword>